<evidence type="ECO:0000313" key="4">
    <source>
        <dbReference type="EMBL" id="CAF4480924.1"/>
    </source>
</evidence>
<dbReference type="EMBL" id="CAJOBQ010001366">
    <property type="protein sequence ID" value="CAF4480924.1"/>
    <property type="molecule type" value="Genomic_DNA"/>
</dbReference>
<dbReference type="GO" id="GO:0001223">
    <property type="term" value="F:transcription coactivator binding"/>
    <property type="evidence" value="ECO:0007669"/>
    <property type="project" value="TreeGrafter"/>
</dbReference>
<dbReference type="EMBL" id="CAJNYV010004407">
    <property type="protein sequence ID" value="CAF3670189.1"/>
    <property type="molecule type" value="Genomic_DNA"/>
</dbReference>
<evidence type="ECO:0000313" key="5">
    <source>
        <dbReference type="EMBL" id="CAF4817835.1"/>
    </source>
</evidence>
<proteinExistence type="predicted"/>
<dbReference type="EMBL" id="CAJNYT010004065">
    <property type="protein sequence ID" value="CAF3629184.1"/>
    <property type="molecule type" value="Genomic_DNA"/>
</dbReference>
<dbReference type="AlphaFoldDB" id="A0A820UFR5"/>
<dbReference type="Proteomes" id="UP000663862">
    <property type="component" value="Unassembled WGS sequence"/>
</dbReference>
<dbReference type="PANTHER" id="PTHR17604:SF7">
    <property type="entry name" value="TONDU-DOMAIN-CONTAINING GROWTH INHIBITOR, ISOFORM A"/>
    <property type="match status" value="1"/>
</dbReference>
<sequence length="241" mass="27825">MNGNSINNNLMCNQNQISKNLPLKKRRAYMIDNLTSNNEQNEYQPTIAKQAYIKEDPLQIYIPAPPIAPTPPSSPHVELLRQQYAYLLVNPTDVMKQKYFHPSAYDSMIAQQYLDNYRTLVEQQQHHLRSYGVVEDQPKQTDMIIDEHFRKSLENNYNKFTGRCLTPDDSSSNSSPIERTPVDSIEEHFARSLAKFRPSQNALSNDDRISSINHQLTESVVDDHFAKALGSTTWQRLKEKL</sequence>
<dbReference type="SMART" id="SM00711">
    <property type="entry name" value="TDU"/>
    <property type="match status" value="3"/>
</dbReference>
<feature type="compositionally biased region" description="Polar residues" evidence="1">
    <location>
        <begin position="168"/>
        <end position="177"/>
    </location>
</feature>
<dbReference type="InterPro" id="IPR006627">
    <property type="entry name" value="TDU_repeat"/>
</dbReference>
<evidence type="ECO:0000313" key="6">
    <source>
        <dbReference type="Proteomes" id="UP000663862"/>
    </source>
</evidence>
<comment type="caution">
    <text evidence="4">The sequence shown here is derived from an EMBL/GenBank/DDBJ whole genome shotgun (WGS) entry which is preliminary data.</text>
</comment>
<accession>A0A820UFR5</accession>
<dbReference type="Proteomes" id="UP000663865">
    <property type="component" value="Unassembled WGS sequence"/>
</dbReference>
<reference evidence="4" key="1">
    <citation type="submission" date="2021-02" db="EMBL/GenBank/DDBJ databases">
        <authorList>
            <person name="Nowell W R."/>
        </authorList>
    </citation>
    <scope>NUCLEOTIDE SEQUENCE</scope>
</reference>
<evidence type="ECO:0000313" key="2">
    <source>
        <dbReference type="EMBL" id="CAF3629184.1"/>
    </source>
</evidence>
<dbReference type="PANTHER" id="PTHR17604">
    <property type="entry name" value="TRANSCRIPTION COFACTOR VESTIGIAL-LIKE PROTEIN 4"/>
    <property type="match status" value="1"/>
</dbReference>
<dbReference type="InterPro" id="IPR028184">
    <property type="entry name" value="VGLL4"/>
</dbReference>
<dbReference type="Proteomes" id="UP000663838">
    <property type="component" value="Unassembled WGS sequence"/>
</dbReference>
<evidence type="ECO:0000313" key="3">
    <source>
        <dbReference type="EMBL" id="CAF3670189.1"/>
    </source>
</evidence>
<protein>
    <submittedName>
        <fullName evidence="4">Uncharacterized protein</fullName>
    </submittedName>
</protein>
<feature type="region of interest" description="Disordered" evidence="1">
    <location>
        <begin position="164"/>
        <end position="183"/>
    </location>
</feature>
<dbReference type="EMBL" id="CAJOBS010002483">
    <property type="protein sequence ID" value="CAF4817835.1"/>
    <property type="molecule type" value="Genomic_DNA"/>
</dbReference>
<name>A0A820UFR5_9BILA</name>
<dbReference type="GO" id="GO:0045892">
    <property type="term" value="P:negative regulation of DNA-templated transcription"/>
    <property type="evidence" value="ECO:0007669"/>
    <property type="project" value="TreeGrafter"/>
</dbReference>
<evidence type="ECO:0000256" key="1">
    <source>
        <dbReference type="SAM" id="MobiDB-lite"/>
    </source>
</evidence>
<dbReference type="Proteomes" id="UP000663872">
    <property type="component" value="Unassembled WGS sequence"/>
</dbReference>
<gene>
    <name evidence="2" type="ORF">GRG538_LOCUS24077</name>
    <name evidence="3" type="ORF">KIK155_LOCUS24616</name>
    <name evidence="5" type="ORF">TOA249_LOCUS24397</name>
    <name evidence="4" type="ORF">TSG867_LOCUS19483</name>
</gene>
<organism evidence="4 6">
    <name type="scientific">Rotaria socialis</name>
    <dbReference type="NCBI Taxonomy" id="392032"/>
    <lineage>
        <taxon>Eukaryota</taxon>
        <taxon>Metazoa</taxon>
        <taxon>Spiralia</taxon>
        <taxon>Gnathifera</taxon>
        <taxon>Rotifera</taxon>
        <taxon>Eurotatoria</taxon>
        <taxon>Bdelloidea</taxon>
        <taxon>Philodinida</taxon>
        <taxon>Philodinidae</taxon>
        <taxon>Rotaria</taxon>
    </lineage>
</organism>